<protein>
    <recommendedName>
        <fullName evidence="1">5-oxoprolinase subunit A</fullName>
        <shortName evidence="1">5-OPase subunit A</shortName>
        <ecNumber evidence="1">3.5.2.9</ecNumber>
    </recommendedName>
    <alternativeName>
        <fullName evidence="1">5-oxoprolinase (ATP-hydrolyzing) subunit A</fullName>
    </alternativeName>
</protein>
<dbReference type="SUPFAM" id="SSF88713">
    <property type="entry name" value="Glycoside hydrolase/deacetylase"/>
    <property type="match status" value="1"/>
</dbReference>
<sequence length="252" mass="26354">MYTIDLNSDLGEGFGAYTIGSDGDILKHVTSANIACGFHAGDPVVMNKTVALAAGNGVAMGAHPGLPDLVGFGRRTMAVTPEEAYAMVVYQVGALAAFAKTQGRSLQHVKPHGALYNMAVKDAALAAAVARAVHDIDSNLILFGLAGSQLIVQGKKMGLQTASEVFADRTYQPDGSLTPRSRADAMVTDENIAISRVLRMITEGVVRAQNGEDIPVRADTVCVHGDGAKALAFACKIHSVLSEQGVTVTSFR</sequence>
<comment type="caution">
    <text evidence="2">The sequence shown here is derived from an EMBL/GenBank/DDBJ whole genome shotgun (WGS) entry which is preliminary data.</text>
</comment>
<accession>A0A0J6WWY0</accession>
<evidence type="ECO:0000313" key="3">
    <source>
        <dbReference type="Proteomes" id="UP000036503"/>
    </source>
</evidence>
<dbReference type="GO" id="GO:0005524">
    <property type="term" value="F:ATP binding"/>
    <property type="evidence" value="ECO:0007669"/>
    <property type="project" value="UniProtKB-UniRule"/>
</dbReference>
<comment type="function">
    <text evidence="1">Catalyzes the cleavage of 5-oxoproline to form L-glutamate coupled to the hydrolysis of ATP to ADP and inorganic phosphate.</text>
</comment>
<comment type="catalytic activity">
    <reaction evidence="1">
        <text>5-oxo-L-proline + ATP + 2 H2O = L-glutamate + ADP + phosphate + H(+)</text>
        <dbReference type="Rhea" id="RHEA:10348"/>
        <dbReference type="ChEBI" id="CHEBI:15377"/>
        <dbReference type="ChEBI" id="CHEBI:15378"/>
        <dbReference type="ChEBI" id="CHEBI:29985"/>
        <dbReference type="ChEBI" id="CHEBI:30616"/>
        <dbReference type="ChEBI" id="CHEBI:43474"/>
        <dbReference type="ChEBI" id="CHEBI:58402"/>
        <dbReference type="ChEBI" id="CHEBI:456216"/>
        <dbReference type="EC" id="3.5.2.9"/>
    </reaction>
</comment>
<dbReference type="InterPro" id="IPR011330">
    <property type="entry name" value="Glyco_hydro/deAcase_b/a-brl"/>
</dbReference>
<dbReference type="PANTHER" id="PTHR30292:SF0">
    <property type="entry name" value="5-OXOPROLINASE SUBUNIT A"/>
    <property type="match status" value="1"/>
</dbReference>
<dbReference type="GO" id="GO:0005975">
    <property type="term" value="P:carbohydrate metabolic process"/>
    <property type="evidence" value="ECO:0007669"/>
    <property type="project" value="InterPro"/>
</dbReference>
<dbReference type="InParanoid" id="A0A0J6WWY0"/>
<comment type="subunit">
    <text evidence="1">Forms a complex composed of PxpA, PxpB and PxpC.</text>
</comment>
<comment type="similarity">
    <text evidence="1">Belongs to the LamB/PxpA family.</text>
</comment>
<dbReference type="EC" id="3.5.2.9" evidence="1"/>
<dbReference type="HAMAP" id="MF_00691">
    <property type="entry name" value="PxpA"/>
    <property type="match status" value="1"/>
</dbReference>
<dbReference type="CDD" id="cd10787">
    <property type="entry name" value="LamB_YcsF_like"/>
    <property type="match status" value="1"/>
</dbReference>
<evidence type="ECO:0000313" key="2">
    <source>
        <dbReference type="EMBL" id="KMO87114.1"/>
    </source>
</evidence>
<dbReference type="AlphaFoldDB" id="A0A0J6WWY0"/>
<dbReference type="NCBIfam" id="NF003814">
    <property type="entry name" value="PRK05406.1-3"/>
    <property type="match status" value="1"/>
</dbReference>
<organism evidence="2 3">
    <name type="scientific">Megasphaera cerevisiae DSM 20462</name>
    <dbReference type="NCBI Taxonomy" id="1122219"/>
    <lineage>
        <taxon>Bacteria</taxon>
        <taxon>Bacillati</taxon>
        <taxon>Bacillota</taxon>
        <taxon>Negativicutes</taxon>
        <taxon>Veillonellales</taxon>
        <taxon>Veillonellaceae</taxon>
        <taxon>Megasphaera</taxon>
    </lineage>
</organism>
<dbReference type="Pfam" id="PF03746">
    <property type="entry name" value="LamB_YcsF"/>
    <property type="match status" value="1"/>
</dbReference>
<dbReference type="NCBIfam" id="NF003816">
    <property type="entry name" value="PRK05406.1-5"/>
    <property type="match status" value="1"/>
</dbReference>
<dbReference type="GO" id="GO:0017168">
    <property type="term" value="F:5-oxoprolinase (ATP-hydrolyzing) activity"/>
    <property type="evidence" value="ECO:0007669"/>
    <property type="project" value="UniProtKB-UniRule"/>
</dbReference>
<dbReference type="PANTHER" id="PTHR30292">
    <property type="entry name" value="UNCHARACTERIZED PROTEIN YBGL-RELATED"/>
    <property type="match status" value="1"/>
</dbReference>
<evidence type="ECO:0000256" key="1">
    <source>
        <dbReference type="HAMAP-Rule" id="MF_00691"/>
    </source>
</evidence>
<keyword evidence="3" id="KW-1185">Reference proteome</keyword>
<dbReference type="RefSeq" id="WP_048513613.1">
    <property type="nucleotide sequence ID" value="NZ_FUXD01000004.1"/>
</dbReference>
<proteinExistence type="inferred from homology"/>
<dbReference type="Gene3D" id="3.20.20.370">
    <property type="entry name" value="Glycoside hydrolase/deacetylase"/>
    <property type="match status" value="1"/>
</dbReference>
<name>A0A0J6WWY0_9FIRM</name>
<dbReference type="Proteomes" id="UP000036503">
    <property type="component" value="Unassembled WGS sequence"/>
</dbReference>
<dbReference type="EMBL" id="LEKT01000009">
    <property type="protein sequence ID" value="KMO87114.1"/>
    <property type="molecule type" value="Genomic_DNA"/>
</dbReference>
<keyword evidence="1" id="KW-0067">ATP-binding</keyword>
<reference evidence="2 3" key="1">
    <citation type="submission" date="2015-06" db="EMBL/GenBank/DDBJ databases">
        <title>Draft genome sequence of beer spoilage bacterium Megasphaera cerevisiae type strain 20462.</title>
        <authorList>
            <person name="Kutumbaka K."/>
            <person name="Pasmowitz J."/>
            <person name="Mategko J."/>
            <person name="Reyes D."/>
            <person name="Friedrich A."/>
            <person name="Han S."/>
            <person name="Martens-Habbena W."/>
            <person name="Neal-McKinney J."/>
            <person name="Janagama H.K."/>
            <person name="Nadala C."/>
            <person name="Samadpour M."/>
        </authorList>
    </citation>
    <scope>NUCLEOTIDE SEQUENCE [LARGE SCALE GENOMIC DNA]</scope>
    <source>
        <strain evidence="2 3">DSM 20462</strain>
    </source>
</reference>
<dbReference type="FunCoup" id="A0A0J6WWY0">
    <property type="interactions" value="27"/>
</dbReference>
<dbReference type="PATRIC" id="fig|1122219.3.peg.3299"/>
<dbReference type="InterPro" id="IPR005501">
    <property type="entry name" value="LamB/YcsF/PxpA-like"/>
</dbReference>
<keyword evidence="1" id="KW-0547">Nucleotide-binding</keyword>
<dbReference type="OrthoDB" id="9773478at2"/>
<gene>
    <name evidence="1" type="primary">pxpA</name>
    <name evidence="2" type="ORF">AB840_04335</name>
</gene>
<keyword evidence="1" id="KW-0378">Hydrolase</keyword>
<dbReference type="STRING" id="39029.BSR42_10775"/>